<keyword evidence="1" id="KW-0732">Signal</keyword>
<evidence type="ECO:0000313" key="2">
    <source>
        <dbReference type="EMBL" id="QJW88528.1"/>
    </source>
</evidence>
<dbReference type="InterPro" id="IPR008969">
    <property type="entry name" value="CarboxyPept-like_regulatory"/>
</dbReference>
<evidence type="ECO:0000313" key="3">
    <source>
        <dbReference type="Proteomes" id="UP000502756"/>
    </source>
</evidence>
<sequence length="619" mass="68160">MAPIRSSIFLFLLLLSTRLLAQTTPPLERLISVDIRNERVENALRQISRAGRLEFSYDPTRLDPATLVTVRLTNAPVRQVLNQLFARSMTYKSRGNYIILLRADPPETAPKQLLLDGYIFDEQTGERIAQASIFEKTTLASTVSNPFGYYRIRLPSNLPTIRLDVRKQSYLGETVTVRARFNHSVNIRLTPQPPSTPLQALPIRTSEDTTRPAIPPITPPVVLPTLVAAIDSTPRHPPMSALDRGRMGLMQLFVSAQQAIHDINLSRDTLYRDWQVSLVPYIGTNHRLSGRIINRLSFNVFVGYSLGVRAFEAGGLLNLVRNDVQGVQVAGLGNLVGGQVHGVQAGGLFNLNGGDVRSTQAGGLFNINLQQAQGVQIGGLFNLTLGDMSRGVQIGGLINYTGQSINGVQLAGLFNFARRNVQGWQISGLLNRAGAISGGTQIGLINIAESSGSVPIGLFSHVNNGFRRIEVATNEVNRLNLTYRTGVRQFYNIFTAGSSFNQTDNPWLSVGYGLGTAFRLSPGTLLSLEATGHYFLYRTRTIDDWNQQIRFSPLIETKLSRGLFLAFGPSANWFFSTGGTTRPLLRPALPLFDNRTTDFGNARHWGWIGFQAGLRFGTP</sequence>
<accession>A0A6M5Y1B0</accession>
<keyword evidence="3" id="KW-1185">Reference proteome</keyword>
<dbReference type="KEGG" id="stae:HNV11_03635"/>
<feature type="chain" id="PRO_5026939156" description="Secretin/TonB short N-terminal domain-containing protein" evidence="1">
    <location>
        <begin position="22"/>
        <end position="619"/>
    </location>
</feature>
<evidence type="ECO:0000256" key="1">
    <source>
        <dbReference type="SAM" id="SignalP"/>
    </source>
</evidence>
<reference evidence="2 3" key="1">
    <citation type="submission" date="2020-05" db="EMBL/GenBank/DDBJ databases">
        <title>Genome sequencing of Spirosoma sp. TS118.</title>
        <authorList>
            <person name="Lee J.-H."/>
            <person name="Jeong S."/>
            <person name="Zhao L."/>
            <person name="Jung J.-H."/>
            <person name="Kim M.-K."/>
            <person name="Lim S."/>
        </authorList>
    </citation>
    <scope>NUCLEOTIDE SEQUENCE [LARGE SCALE GENOMIC DNA]</scope>
    <source>
        <strain evidence="2 3">TS118</strain>
    </source>
</reference>
<gene>
    <name evidence="2" type="ORF">HNV11_03635</name>
</gene>
<feature type="signal peptide" evidence="1">
    <location>
        <begin position="1"/>
        <end position="21"/>
    </location>
</feature>
<dbReference type="RefSeq" id="WP_171738366.1">
    <property type="nucleotide sequence ID" value="NZ_CP053435.1"/>
</dbReference>
<dbReference type="EMBL" id="CP053435">
    <property type="protein sequence ID" value="QJW88528.1"/>
    <property type="molecule type" value="Genomic_DNA"/>
</dbReference>
<name>A0A6M5Y1B0_9BACT</name>
<organism evidence="2 3">
    <name type="scientific">Spirosoma taeanense</name>
    <dbReference type="NCBI Taxonomy" id="2735870"/>
    <lineage>
        <taxon>Bacteria</taxon>
        <taxon>Pseudomonadati</taxon>
        <taxon>Bacteroidota</taxon>
        <taxon>Cytophagia</taxon>
        <taxon>Cytophagales</taxon>
        <taxon>Cytophagaceae</taxon>
        <taxon>Spirosoma</taxon>
    </lineage>
</organism>
<dbReference type="SUPFAM" id="SSF49464">
    <property type="entry name" value="Carboxypeptidase regulatory domain-like"/>
    <property type="match status" value="1"/>
</dbReference>
<proteinExistence type="predicted"/>
<protein>
    <recommendedName>
        <fullName evidence="4">Secretin/TonB short N-terminal domain-containing protein</fullName>
    </recommendedName>
</protein>
<dbReference type="Proteomes" id="UP000502756">
    <property type="component" value="Chromosome"/>
</dbReference>
<dbReference type="Gene3D" id="2.60.40.1120">
    <property type="entry name" value="Carboxypeptidase-like, regulatory domain"/>
    <property type="match status" value="1"/>
</dbReference>
<evidence type="ECO:0008006" key="4">
    <source>
        <dbReference type="Google" id="ProtNLM"/>
    </source>
</evidence>
<dbReference type="AlphaFoldDB" id="A0A6M5Y1B0"/>